<organism evidence="2 3">
    <name type="scientific">Tremella mesenterica</name>
    <name type="common">Jelly fungus</name>
    <dbReference type="NCBI Taxonomy" id="5217"/>
    <lineage>
        <taxon>Eukaryota</taxon>
        <taxon>Fungi</taxon>
        <taxon>Dikarya</taxon>
        <taxon>Basidiomycota</taxon>
        <taxon>Agaricomycotina</taxon>
        <taxon>Tremellomycetes</taxon>
        <taxon>Tremellales</taxon>
        <taxon>Tremellaceae</taxon>
        <taxon>Tremella</taxon>
    </lineage>
</organism>
<comment type="caution">
    <text evidence="2">The sequence shown here is derived from an EMBL/GenBank/DDBJ whole genome shotgun (WGS) entry which is preliminary data.</text>
</comment>
<accession>A0A4Q1BDL9</accession>
<evidence type="ECO:0000313" key="3">
    <source>
        <dbReference type="Proteomes" id="UP000289152"/>
    </source>
</evidence>
<sequence length="188" mass="21083">MTYQTLFNIPSPLLFARSETTLISLGAKTGPLYPTTMERTKLKGIGSGQPGYHQWEQRHTEALVQGIIEVVSTYRVAIYARPGLSGEVDGHGSDRIRQKLDQVLKKLAREYGMEADLGARKKTDISPGITTWKRTKDVQVGMKNLSGRSKPQMIEKKVNVTDSNGKRKKGNEYELGRSEGQDKKFKKE</sequence>
<keyword evidence="3" id="KW-1185">Reference proteome</keyword>
<dbReference type="Proteomes" id="UP000289152">
    <property type="component" value="Unassembled WGS sequence"/>
</dbReference>
<dbReference type="OrthoDB" id="2595847at2759"/>
<dbReference type="AlphaFoldDB" id="A0A4Q1BDL9"/>
<feature type="compositionally biased region" description="Basic and acidic residues" evidence="1">
    <location>
        <begin position="170"/>
        <end position="188"/>
    </location>
</feature>
<feature type="region of interest" description="Disordered" evidence="1">
    <location>
        <begin position="140"/>
        <end position="188"/>
    </location>
</feature>
<evidence type="ECO:0000313" key="2">
    <source>
        <dbReference type="EMBL" id="RXK36004.1"/>
    </source>
</evidence>
<dbReference type="VEuPathDB" id="FungiDB:TREMEDRAFT_60834"/>
<dbReference type="InParanoid" id="A0A4Q1BDL9"/>
<evidence type="ECO:0000256" key="1">
    <source>
        <dbReference type="SAM" id="MobiDB-lite"/>
    </source>
</evidence>
<protein>
    <submittedName>
        <fullName evidence="2">Uncharacterized protein</fullName>
    </submittedName>
</protein>
<proteinExistence type="predicted"/>
<dbReference type="EMBL" id="SDIL01000112">
    <property type="protein sequence ID" value="RXK36004.1"/>
    <property type="molecule type" value="Genomic_DNA"/>
</dbReference>
<gene>
    <name evidence="2" type="ORF">M231_06718</name>
</gene>
<name>A0A4Q1BDL9_TREME</name>
<reference evidence="2 3" key="1">
    <citation type="submission" date="2016-06" db="EMBL/GenBank/DDBJ databases">
        <title>Evolution of pathogenesis and genome organization in the Tremellales.</title>
        <authorList>
            <person name="Cuomo C."/>
            <person name="Litvintseva A."/>
            <person name="Heitman J."/>
            <person name="Chen Y."/>
            <person name="Sun S."/>
            <person name="Springer D."/>
            <person name="Dromer F."/>
            <person name="Young S."/>
            <person name="Zeng Q."/>
            <person name="Chapman S."/>
            <person name="Gujja S."/>
            <person name="Saif S."/>
            <person name="Birren B."/>
        </authorList>
    </citation>
    <scope>NUCLEOTIDE SEQUENCE [LARGE SCALE GENOMIC DNA]</scope>
    <source>
        <strain evidence="2 3">ATCC 28783</strain>
    </source>
</reference>